<dbReference type="PANTHER" id="PTHR45947:SF3">
    <property type="entry name" value="SULFOQUINOVOSYL TRANSFERASE SQD2"/>
    <property type="match status" value="1"/>
</dbReference>
<dbReference type="InterPro" id="IPR001296">
    <property type="entry name" value="Glyco_trans_1"/>
</dbReference>
<dbReference type="Pfam" id="PF00534">
    <property type="entry name" value="Glycos_transf_1"/>
    <property type="match status" value="1"/>
</dbReference>
<name>A0A5C0VD59_9SPHI</name>
<dbReference type="EMBL" id="CP043329">
    <property type="protein sequence ID" value="QEK50326.1"/>
    <property type="molecule type" value="Genomic_DNA"/>
</dbReference>
<keyword evidence="2" id="KW-0808">Transferase</keyword>
<dbReference type="PANTHER" id="PTHR45947">
    <property type="entry name" value="SULFOQUINOVOSYL TRANSFERASE SQD2"/>
    <property type="match status" value="1"/>
</dbReference>
<protein>
    <submittedName>
        <fullName evidence="2">Glycosyltransferase family 4 protein</fullName>
    </submittedName>
</protein>
<dbReference type="GO" id="GO:0016757">
    <property type="term" value="F:glycosyltransferase activity"/>
    <property type="evidence" value="ECO:0007669"/>
    <property type="project" value="InterPro"/>
</dbReference>
<evidence type="ECO:0000259" key="1">
    <source>
        <dbReference type="Pfam" id="PF00534"/>
    </source>
</evidence>
<dbReference type="Proteomes" id="UP000323653">
    <property type="component" value="Chromosome"/>
</dbReference>
<sequence length="339" mass="38278">MRIAISADPFIPVPPINYGGIERIVELLINEYTNLGHTVVLFAHKESKVKCKLMPYPCEGLDKISTLRNTLFISRNIIFGQYDILHSFSRLAYLTFLLPLSIPKIMSYQREPTLSQVKLAQKLAQKNTLLFTGCSNYISKKIAPIAKTSTIYNGVLLDKYTFKPKIGVDAPLIFLGRIEPIKGTHIAIKVAIACRKKLVIAGNIPDNYQNYYRNEIKPFLNEDITYIGPVNDVEKNELLGNALAFLMPIEWNEPFGIVMAEAMACGTPVVAFKRGSVPEVVIDGENGFACDNLEDMICTIKKVANLDRRKVRNSVEKRFSSEVISRQYLSIYKKFNNEM</sequence>
<dbReference type="KEGG" id="pej:FYC62_00575"/>
<dbReference type="RefSeq" id="WP_149073532.1">
    <property type="nucleotide sequence ID" value="NZ_CP043329.1"/>
</dbReference>
<dbReference type="InterPro" id="IPR050194">
    <property type="entry name" value="Glycosyltransferase_grp1"/>
</dbReference>
<keyword evidence="3" id="KW-1185">Reference proteome</keyword>
<feature type="domain" description="Glycosyl transferase family 1" evidence="1">
    <location>
        <begin position="172"/>
        <end position="303"/>
    </location>
</feature>
<reference evidence="2 3" key="1">
    <citation type="submission" date="2019-08" db="EMBL/GenBank/DDBJ databases">
        <title>Pedobacter sp. nov., isolated from Han river, South Korea.</title>
        <authorList>
            <person name="Lee D.-H."/>
            <person name="Kim Y.-S."/>
            <person name="Hwang E.-M."/>
            <person name="Le Tran T.C."/>
            <person name="Cha C.-J."/>
        </authorList>
    </citation>
    <scope>NUCLEOTIDE SEQUENCE [LARGE SCALE GENOMIC DNA]</scope>
    <source>
        <strain evidence="2 3">CJ43</strain>
    </source>
</reference>
<gene>
    <name evidence="2" type="ORF">FYC62_00575</name>
</gene>
<organism evidence="2 3">
    <name type="scientific">Pedobacter aquae</name>
    <dbReference type="NCBI Taxonomy" id="2605747"/>
    <lineage>
        <taxon>Bacteria</taxon>
        <taxon>Pseudomonadati</taxon>
        <taxon>Bacteroidota</taxon>
        <taxon>Sphingobacteriia</taxon>
        <taxon>Sphingobacteriales</taxon>
        <taxon>Sphingobacteriaceae</taxon>
        <taxon>Pedobacter</taxon>
    </lineage>
</organism>
<evidence type="ECO:0000313" key="3">
    <source>
        <dbReference type="Proteomes" id="UP000323653"/>
    </source>
</evidence>
<dbReference type="AlphaFoldDB" id="A0A5C0VD59"/>
<proteinExistence type="predicted"/>
<accession>A0A5C0VD59</accession>
<dbReference type="Gene3D" id="3.40.50.2000">
    <property type="entry name" value="Glycogen Phosphorylase B"/>
    <property type="match status" value="2"/>
</dbReference>
<dbReference type="CDD" id="cd03802">
    <property type="entry name" value="GT4_AviGT4-like"/>
    <property type="match status" value="1"/>
</dbReference>
<evidence type="ECO:0000313" key="2">
    <source>
        <dbReference type="EMBL" id="QEK50326.1"/>
    </source>
</evidence>
<dbReference type="SUPFAM" id="SSF53756">
    <property type="entry name" value="UDP-Glycosyltransferase/glycogen phosphorylase"/>
    <property type="match status" value="1"/>
</dbReference>